<dbReference type="Pfam" id="PF05173">
    <property type="entry name" value="DapB_C"/>
    <property type="match status" value="1"/>
</dbReference>
<dbReference type="PATRIC" id="fig|525903.6.peg.1589"/>
<dbReference type="GO" id="GO:0019877">
    <property type="term" value="P:diaminopimelate biosynthetic process"/>
    <property type="evidence" value="ECO:0007669"/>
    <property type="project" value="UniProtKB-KW"/>
</dbReference>
<dbReference type="Gene3D" id="3.30.360.10">
    <property type="entry name" value="Dihydrodipicolinate Reductase, domain 2"/>
    <property type="match status" value="1"/>
</dbReference>
<evidence type="ECO:0000256" key="11">
    <source>
        <dbReference type="ARBA" id="ARBA00049396"/>
    </source>
</evidence>
<dbReference type="PANTHER" id="PTHR20836:SF0">
    <property type="entry name" value="4-HYDROXY-TETRAHYDRODIPICOLINATE REDUCTASE 1, CHLOROPLASTIC-RELATED"/>
    <property type="match status" value="1"/>
</dbReference>
<evidence type="ECO:0000256" key="8">
    <source>
        <dbReference type="ARBA" id="ARBA00037922"/>
    </source>
</evidence>
<comment type="catalytic activity">
    <reaction evidence="11">
        <text>(S)-2,3,4,5-tetrahydrodipicolinate + NAD(+) + H2O = (2S,4S)-4-hydroxy-2,3,4,5-tetrahydrodipicolinate + NADH + H(+)</text>
        <dbReference type="Rhea" id="RHEA:35323"/>
        <dbReference type="ChEBI" id="CHEBI:15377"/>
        <dbReference type="ChEBI" id="CHEBI:15378"/>
        <dbReference type="ChEBI" id="CHEBI:16845"/>
        <dbReference type="ChEBI" id="CHEBI:57540"/>
        <dbReference type="ChEBI" id="CHEBI:57945"/>
        <dbReference type="ChEBI" id="CHEBI:67139"/>
        <dbReference type="EC" id="1.17.1.8"/>
    </reaction>
</comment>
<evidence type="ECO:0000256" key="3">
    <source>
        <dbReference type="ARBA" id="ARBA00022857"/>
    </source>
</evidence>
<evidence type="ECO:0000256" key="9">
    <source>
        <dbReference type="ARBA" id="ARBA00038983"/>
    </source>
</evidence>
<evidence type="ECO:0000256" key="7">
    <source>
        <dbReference type="ARBA" id="ARBA00023154"/>
    </source>
</evidence>
<dbReference type="EnsemblBacteria" id="ACZ19814">
    <property type="protein sequence ID" value="ACZ19814"/>
    <property type="gene ID" value="Taci_1593"/>
</dbReference>
<dbReference type="STRING" id="525903.Taci_1593"/>
<keyword evidence="2" id="KW-0028">Amino-acid biosynthesis</keyword>
<evidence type="ECO:0000256" key="2">
    <source>
        <dbReference type="ARBA" id="ARBA00022605"/>
    </source>
</evidence>
<dbReference type="SUPFAM" id="SSF51735">
    <property type="entry name" value="NAD(P)-binding Rossmann-fold domains"/>
    <property type="match status" value="1"/>
</dbReference>
<name>D1B723_THEAS</name>
<keyword evidence="16" id="KW-1185">Reference proteome</keyword>
<dbReference type="InterPro" id="IPR023940">
    <property type="entry name" value="DHDPR_bac"/>
</dbReference>
<dbReference type="PIRSF" id="PIRSF000161">
    <property type="entry name" value="DHPR"/>
    <property type="match status" value="1"/>
</dbReference>
<feature type="domain" description="Dihydrodipicolinate reductase N-terminal" evidence="13">
    <location>
        <begin position="5"/>
        <end position="114"/>
    </location>
</feature>
<dbReference type="CDD" id="cd02274">
    <property type="entry name" value="DHDPR_N"/>
    <property type="match status" value="1"/>
</dbReference>
<keyword evidence="4" id="KW-0220">Diaminopimelate biosynthesis</keyword>
<evidence type="ECO:0000256" key="4">
    <source>
        <dbReference type="ARBA" id="ARBA00022915"/>
    </source>
</evidence>
<keyword evidence="5 15" id="KW-0560">Oxidoreductase</keyword>
<accession>D1B723</accession>
<evidence type="ECO:0000259" key="13">
    <source>
        <dbReference type="Pfam" id="PF01113"/>
    </source>
</evidence>
<keyword evidence="3" id="KW-0521">NADP</keyword>
<dbReference type="Gene3D" id="3.40.50.720">
    <property type="entry name" value="NAD(P)-binding Rossmann-like Domain"/>
    <property type="match status" value="1"/>
</dbReference>
<dbReference type="InterPro" id="IPR036291">
    <property type="entry name" value="NAD(P)-bd_dom_sf"/>
</dbReference>
<keyword evidence="6" id="KW-0520">NAD</keyword>
<dbReference type="GO" id="GO:0008839">
    <property type="term" value="F:4-hydroxy-tetrahydrodipicolinate reductase"/>
    <property type="evidence" value="ECO:0007669"/>
    <property type="project" value="UniProtKB-UniRule"/>
</dbReference>
<evidence type="ECO:0000256" key="12">
    <source>
        <dbReference type="NCBIfam" id="TIGR00036"/>
    </source>
</evidence>
<sequence>MSGGVFVAGVSGNVGRMVALRVLKEGLKLAGGLCLEEGADVGELLGIDPLGMRAFGDLRRGLAETKPQVAVDFTSADVLEDHIKGYLEMGVPAVVGTTGLSADRIDQVRSKVAQAGGRMALISNFSLGVNLVMDFLKSASEHFPWASVWDLHHNRMANSPSGTAVSMAKLLQGGGEVSTREVVDRVLGGKVEGVAIHSERMPFPSDYSEHQILLGRPGEVIRIQICGFDSSIYVDGVMMAVRRVPELPPGTLVTSLGELAR</sequence>
<feature type="domain" description="Dihydrodipicolinate reductase C-terminal" evidence="14">
    <location>
        <begin position="128"/>
        <end position="250"/>
    </location>
</feature>
<comment type="similarity">
    <text evidence="1">Belongs to the DapB family.</text>
</comment>
<dbReference type="InterPro" id="IPR000846">
    <property type="entry name" value="DapB_N"/>
</dbReference>
<dbReference type="NCBIfam" id="TIGR00036">
    <property type="entry name" value="dapB"/>
    <property type="match status" value="1"/>
</dbReference>
<dbReference type="OrthoDB" id="9790352at2"/>
<dbReference type="eggNOG" id="COG0289">
    <property type="taxonomic scope" value="Bacteria"/>
</dbReference>
<proteinExistence type="inferred from homology"/>
<evidence type="ECO:0000256" key="1">
    <source>
        <dbReference type="ARBA" id="ARBA00006642"/>
    </source>
</evidence>
<evidence type="ECO:0000256" key="6">
    <source>
        <dbReference type="ARBA" id="ARBA00023027"/>
    </source>
</evidence>
<comment type="catalytic activity">
    <reaction evidence="10">
        <text>(S)-2,3,4,5-tetrahydrodipicolinate + NADP(+) + H2O = (2S,4S)-4-hydroxy-2,3,4,5-tetrahydrodipicolinate + NADPH + H(+)</text>
        <dbReference type="Rhea" id="RHEA:35331"/>
        <dbReference type="ChEBI" id="CHEBI:15377"/>
        <dbReference type="ChEBI" id="CHEBI:15378"/>
        <dbReference type="ChEBI" id="CHEBI:16845"/>
        <dbReference type="ChEBI" id="CHEBI:57783"/>
        <dbReference type="ChEBI" id="CHEBI:58349"/>
        <dbReference type="ChEBI" id="CHEBI:67139"/>
        <dbReference type="EC" id="1.17.1.8"/>
    </reaction>
</comment>
<dbReference type="GO" id="GO:0009089">
    <property type="term" value="P:lysine biosynthetic process via diaminopimelate"/>
    <property type="evidence" value="ECO:0007669"/>
    <property type="project" value="UniProtKB-UniRule"/>
</dbReference>
<gene>
    <name evidence="15" type="ordered locus">Taci_1593</name>
</gene>
<evidence type="ECO:0000256" key="5">
    <source>
        <dbReference type="ARBA" id="ARBA00023002"/>
    </source>
</evidence>
<dbReference type="InterPro" id="IPR022663">
    <property type="entry name" value="DapB_C"/>
</dbReference>
<evidence type="ECO:0000313" key="16">
    <source>
        <dbReference type="Proteomes" id="UP000002030"/>
    </source>
</evidence>
<dbReference type="EMBL" id="CP001818">
    <property type="protein sequence ID" value="ACZ19814.1"/>
    <property type="molecule type" value="Genomic_DNA"/>
</dbReference>
<dbReference type="SUPFAM" id="SSF55347">
    <property type="entry name" value="Glyceraldehyde-3-phosphate dehydrogenase-like, C-terminal domain"/>
    <property type="match status" value="1"/>
</dbReference>
<reference evidence="15 16" key="1">
    <citation type="journal article" date="2009" name="Stand. Genomic Sci.">
        <title>Complete genome sequence of Thermanaerovibrio acidaminovorans type strain (Su883).</title>
        <authorList>
            <person name="Chovatia M."/>
            <person name="Sikorski J."/>
            <person name="Schroder M."/>
            <person name="Lapidus A."/>
            <person name="Nolan M."/>
            <person name="Tice H."/>
            <person name="Glavina Del Rio T."/>
            <person name="Copeland A."/>
            <person name="Cheng J.F."/>
            <person name="Lucas S."/>
            <person name="Chen F."/>
            <person name="Bruce D."/>
            <person name="Goodwin L."/>
            <person name="Pitluck S."/>
            <person name="Ivanova N."/>
            <person name="Mavromatis K."/>
            <person name="Ovchinnikova G."/>
            <person name="Pati A."/>
            <person name="Chen A."/>
            <person name="Palaniappan K."/>
            <person name="Land M."/>
            <person name="Hauser L."/>
            <person name="Chang Y.J."/>
            <person name="Jeffries C.D."/>
            <person name="Chain P."/>
            <person name="Saunders E."/>
            <person name="Detter J.C."/>
            <person name="Brettin T."/>
            <person name="Rohde M."/>
            <person name="Goker M."/>
            <person name="Spring S."/>
            <person name="Bristow J."/>
            <person name="Markowitz V."/>
            <person name="Hugenholtz P."/>
            <person name="Kyrpides N.C."/>
            <person name="Klenk H.P."/>
            <person name="Eisen J.A."/>
        </authorList>
    </citation>
    <scope>NUCLEOTIDE SEQUENCE [LARGE SCALE GENOMIC DNA]</scope>
    <source>
        <strain evidence="16">ATCC 49978 / DSM 6589 / Su883</strain>
    </source>
</reference>
<keyword evidence="7" id="KW-0457">Lysine biosynthesis</keyword>
<dbReference type="KEGG" id="tai:Taci_1593"/>
<dbReference type="HOGENOM" id="CLU_047479_0_1_0"/>
<evidence type="ECO:0000256" key="10">
    <source>
        <dbReference type="ARBA" id="ARBA00049080"/>
    </source>
</evidence>
<organism evidence="15 16">
    <name type="scientific">Thermanaerovibrio acidaminovorans (strain ATCC 49978 / DSM 6589 / Su883)</name>
    <name type="common">Selenomonas acidaminovorans</name>
    <dbReference type="NCBI Taxonomy" id="525903"/>
    <lineage>
        <taxon>Bacteria</taxon>
        <taxon>Thermotogati</taxon>
        <taxon>Synergistota</taxon>
        <taxon>Synergistia</taxon>
        <taxon>Synergistales</taxon>
        <taxon>Synergistaceae</taxon>
        <taxon>Thermanaerovibrio</taxon>
    </lineage>
</organism>
<dbReference type="EC" id="1.17.1.8" evidence="9 12"/>
<evidence type="ECO:0000313" key="15">
    <source>
        <dbReference type="EMBL" id="ACZ19814.1"/>
    </source>
</evidence>
<dbReference type="AlphaFoldDB" id="D1B723"/>
<dbReference type="RefSeq" id="WP_012870323.1">
    <property type="nucleotide sequence ID" value="NC_013522.1"/>
</dbReference>
<protein>
    <recommendedName>
        <fullName evidence="9 12">4-hydroxy-tetrahydrodipicolinate reductase</fullName>
        <ecNumber evidence="9 12">1.17.1.8</ecNumber>
    </recommendedName>
</protein>
<evidence type="ECO:0000259" key="14">
    <source>
        <dbReference type="Pfam" id="PF05173"/>
    </source>
</evidence>
<dbReference type="Pfam" id="PF01113">
    <property type="entry name" value="DapB_N"/>
    <property type="match status" value="1"/>
</dbReference>
<dbReference type="GO" id="GO:0005829">
    <property type="term" value="C:cytosol"/>
    <property type="evidence" value="ECO:0007669"/>
    <property type="project" value="TreeGrafter"/>
</dbReference>
<dbReference type="Proteomes" id="UP000002030">
    <property type="component" value="Chromosome"/>
</dbReference>
<dbReference type="PANTHER" id="PTHR20836">
    <property type="entry name" value="DIHYDRODIPICOLINATE REDUCTASE"/>
    <property type="match status" value="1"/>
</dbReference>
<comment type="pathway">
    <text evidence="8">Amino-acid biosynthesis; L-lysine biosynthesis via DAP pathway; (S)-tetrahydrodipicolinate from L-aspartate: step 4/4.</text>
</comment>